<dbReference type="Proteomes" id="UP000593892">
    <property type="component" value="Chromosome"/>
</dbReference>
<evidence type="ECO:0000256" key="4">
    <source>
        <dbReference type="HAMAP-Rule" id="MF_00995"/>
    </source>
</evidence>
<accession>A0A7S7SNG1</accession>
<keyword evidence="2 4" id="KW-0474">Menaquinone biosynthesis</keyword>
<dbReference type="RefSeq" id="WP_194451747.1">
    <property type="nucleotide sequence ID" value="NZ_CP063849.1"/>
</dbReference>
<gene>
    <name evidence="4" type="primary">mqnA</name>
    <name evidence="5" type="ORF">IRI77_09065</name>
</gene>
<dbReference type="PANTHER" id="PTHR37690:SF1">
    <property type="entry name" value="CHORISMATE DEHYDRATASE"/>
    <property type="match status" value="1"/>
</dbReference>
<sequence length="284" mass="30845">MMVNSDLLLRSEIRRKPRVCAVSYLNTAPLVWGAVNGPQKGLLDLTFAVPSICADRVVEGDADIGLVPAIEMARHGLEMIPIGIACRGPVRSILLISDRPFEEIRTLAVDSGSRTSVQLARVILARKFGVSPTILTMDPDLVGMLELADAALIIGDAALALDPAEIDMPCLDLGEEWVEMTGLPFVFAAWSGRKENLKPELTELLKASCLYGLGQLDTIIKEEADRRGFSEDLVHQYLTRNICFLLGDEEAAGLALYLEYVRELDGAPAAVTETGIHDQTTGSR</sequence>
<dbReference type="EMBL" id="CP063849">
    <property type="protein sequence ID" value="QOY90085.1"/>
    <property type="molecule type" value="Genomic_DNA"/>
</dbReference>
<evidence type="ECO:0000256" key="2">
    <source>
        <dbReference type="ARBA" id="ARBA00022428"/>
    </source>
</evidence>
<keyword evidence="3 4" id="KW-0456">Lyase</keyword>
<evidence type="ECO:0000313" key="6">
    <source>
        <dbReference type="Proteomes" id="UP000593892"/>
    </source>
</evidence>
<dbReference type="GO" id="GO:0009234">
    <property type="term" value="P:menaquinone biosynthetic process"/>
    <property type="evidence" value="ECO:0007669"/>
    <property type="project" value="UniProtKB-UniRule"/>
</dbReference>
<dbReference type="Pfam" id="PF02621">
    <property type="entry name" value="VitK2_biosynth"/>
    <property type="match status" value="1"/>
</dbReference>
<dbReference type="SUPFAM" id="SSF53850">
    <property type="entry name" value="Periplasmic binding protein-like II"/>
    <property type="match status" value="1"/>
</dbReference>
<proteinExistence type="inferred from homology"/>
<dbReference type="AlphaFoldDB" id="A0A7S7SNG1"/>
<dbReference type="CDD" id="cd13634">
    <property type="entry name" value="PBP2_Sco4506"/>
    <property type="match status" value="1"/>
</dbReference>
<reference evidence="5 6" key="1">
    <citation type="submission" date="2020-10" db="EMBL/GenBank/DDBJ databases">
        <title>Complete genome sequence of Paludibaculum fermentans P105T, a facultatively anaerobic acidobacterium capable of dissimilatory Fe(III) reduction.</title>
        <authorList>
            <person name="Dedysh S.N."/>
            <person name="Beletsky A.V."/>
            <person name="Kulichevskaya I.S."/>
            <person name="Mardanov A.V."/>
            <person name="Ravin N.V."/>
        </authorList>
    </citation>
    <scope>NUCLEOTIDE SEQUENCE [LARGE SCALE GENOMIC DNA]</scope>
    <source>
        <strain evidence="5 6">P105</strain>
    </source>
</reference>
<comment type="function">
    <text evidence="4">Catalyzes the dehydration of chorismate into 3-[(1-carboxyvinyl)oxy]benzoate, a step in the biosynthesis of menaquinone (MK, vitamin K2).</text>
</comment>
<dbReference type="InterPro" id="IPR003773">
    <property type="entry name" value="Menaquinone_biosynth"/>
</dbReference>
<dbReference type="PANTHER" id="PTHR37690">
    <property type="entry name" value="CHORISMATE DEHYDRATASE"/>
    <property type="match status" value="1"/>
</dbReference>
<comment type="catalytic activity">
    <reaction evidence="4">
        <text>chorismate = 3-[(1-carboxyvinyl)-oxy]benzoate + H2O</text>
        <dbReference type="Rhea" id="RHEA:40051"/>
        <dbReference type="ChEBI" id="CHEBI:15377"/>
        <dbReference type="ChEBI" id="CHEBI:29748"/>
        <dbReference type="ChEBI" id="CHEBI:76981"/>
        <dbReference type="EC" id="4.2.1.151"/>
    </reaction>
</comment>
<evidence type="ECO:0000256" key="1">
    <source>
        <dbReference type="ARBA" id="ARBA00004863"/>
    </source>
</evidence>
<comment type="pathway">
    <text evidence="1 4">Quinol/quinone metabolism; menaquinone biosynthesis.</text>
</comment>
<dbReference type="EC" id="4.2.1.151" evidence="4"/>
<organism evidence="5 6">
    <name type="scientific">Paludibaculum fermentans</name>
    <dbReference type="NCBI Taxonomy" id="1473598"/>
    <lineage>
        <taxon>Bacteria</taxon>
        <taxon>Pseudomonadati</taxon>
        <taxon>Acidobacteriota</taxon>
        <taxon>Terriglobia</taxon>
        <taxon>Bryobacterales</taxon>
        <taxon>Bryobacteraceae</taxon>
        <taxon>Paludibaculum</taxon>
    </lineage>
</organism>
<comment type="similarity">
    <text evidence="4">Belongs to the MqnA/MqnD family. MqnA subfamily.</text>
</comment>
<dbReference type="InterPro" id="IPR030868">
    <property type="entry name" value="MqnA"/>
</dbReference>
<keyword evidence="6" id="KW-1185">Reference proteome</keyword>
<dbReference type="GO" id="GO:0016836">
    <property type="term" value="F:hydro-lyase activity"/>
    <property type="evidence" value="ECO:0007669"/>
    <property type="project" value="UniProtKB-UniRule"/>
</dbReference>
<dbReference type="Gene3D" id="3.40.190.10">
    <property type="entry name" value="Periplasmic binding protein-like II"/>
    <property type="match status" value="2"/>
</dbReference>
<evidence type="ECO:0000256" key="3">
    <source>
        <dbReference type="ARBA" id="ARBA00023239"/>
    </source>
</evidence>
<protein>
    <recommendedName>
        <fullName evidence="4">Chorismate dehydratase</fullName>
        <ecNumber evidence="4">4.2.1.151</ecNumber>
    </recommendedName>
    <alternativeName>
        <fullName evidence="4">Menaquinone biosynthetic enzyme MqnA</fullName>
    </alternativeName>
</protein>
<evidence type="ECO:0000313" key="5">
    <source>
        <dbReference type="EMBL" id="QOY90085.1"/>
    </source>
</evidence>
<name>A0A7S7SNG1_PALFE</name>
<dbReference type="HAMAP" id="MF_00995">
    <property type="entry name" value="MqnA"/>
    <property type="match status" value="1"/>
</dbReference>
<dbReference type="KEGG" id="pfer:IRI77_09065"/>
<dbReference type="UniPathway" id="UPA00079"/>